<dbReference type="AlphaFoldDB" id="Q6ID30"/>
<sequence>MFHLIKCNRRQLGEGATDNGAQKPSVYQEPTFLVQFYHVIPFRYL</sequence>
<evidence type="ECO:0000313" key="1">
    <source>
        <dbReference type="EMBL" id="AAT41826.1"/>
    </source>
</evidence>
<organism evidence="1">
    <name type="scientific">Arabidopsis thaliana</name>
    <name type="common">Mouse-ear cress</name>
    <dbReference type="NCBI Taxonomy" id="3702"/>
    <lineage>
        <taxon>Eukaryota</taxon>
        <taxon>Viridiplantae</taxon>
        <taxon>Streptophyta</taxon>
        <taxon>Embryophyta</taxon>
        <taxon>Tracheophyta</taxon>
        <taxon>Spermatophyta</taxon>
        <taxon>Magnoliopsida</taxon>
        <taxon>eudicotyledons</taxon>
        <taxon>Gunneridae</taxon>
        <taxon>Pentapetalae</taxon>
        <taxon>rosids</taxon>
        <taxon>malvids</taxon>
        <taxon>Brassicales</taxon>
        <taxon>Brassicaceae</taxon>
        <taxon>Camelineae</taxon>
        <taxon>Arabidopsis</taxon>
    </lineage>
</organism>
<dbReference type="EMBL" id="BT014843">
    <property type="protein sequence ID" value="AAT41826.1"/>
    <property type="molecule type" value="mRNA"/>
</dbReference>
<reference evidence="1" key="1">
    <citation type="submission" date="2004-06" db="EMBL/GenBank/DDBJ databases">
        <title>Arabidopsis ORF clones.</title>
        <authorList>
            <person name="Cheuk R."/>
            <person name="Chen H."/>
            <person name="Kim C.J."/>
            <person name="Shinn P."/>
            <person name="Ecker J.R."/>
        </authorList>
    </citation>
    <scope>NUCLEOTIDE SEQUENCE</scope>
</reference>
<protein>
    <submittedName>
        <fullName evidence="1">At3g53120</fullName>
    </submittedName>
</protein>
<proteinExistence type="evidence at transcript level"/>
<name>Q6ID30_ARATH</name>
<accession>Q6ID30</accession>